<dbReference type="InParanoid" id="A0A0L0HDE5"/>
<protein>
    <recommendedName>
        <fullName evidence="4">Methyltransferase type 11 domain-containing protein</fullName>
    </recommendedName>
</protein>
<keyword evidence="3" id="KW-1185">Reference proteome</keyword>
<feature type="compositionally biased region" description="Pro residues" evidence="1">
    <location>
        <begin position="1"/>
        <end position="10"/>
    </location>
</feature>
<dbReference type="OMA" id="CEHVVNP"/>
<evidence type="ECO:0000313" key="3">
    <source>
        <dbReference type="Proteomes" id="UP000053201"/>
    </source>
</evidence>
<dbReference type="OrthoDB" id="540004at2759"/>
<dbReference type="eggNOG" id="KOG4300">
    <property type="taxonomic scope" value="Eukaryota"/>
</dbReference>
<dbReference type="STRING" id="645134.A0A0L0HDE5"/>
<dbReference type="VEuPathDB" id="FungiDB:SPPG_05949"/>
<feature type="compositionally biased region" description="Polar residues" evidence="1">
    <location>
        <begin position="35"/>
        <end position="52"/>
    </location>
</feature>
<accession>A0A0L0HDE5</accession>
<sequence>MGKPLYPPVPAKDNGAPLRPYMLDQESASSDDSDFYQVSASEANATETSKPEASSEDSGKSSIDSSSSVTSAGQAVTGVWDHVYALLALGALIAVCIAAAAAPHLSSVSISDAFFAKIWSFMSPHVDAHVKDIKESLNLSTAWGNVLEVGPGTGANLGYYSSKAVTSLTLLEPNTAMHAELLHTASMAGWNPDMFTLRLSANTIESASFQPASFDFIVSTFVLCSVDDLPAAVERLYDWLKPGGTFVFLEHIGDEKGKWARWGQDMMSLFLWPAVAGGCRLNHDTVTVIQNLDWKVDISGKGRMAVGALPIVWGRATKKKGWFGSIWQ</sequence>
<dbReference type="SUPFAM" id="SSF53335">
    <property type="entry name" value="S-adenosyl-L-methionine-dependent methyltransferases"/>
    <property type="match status" value="1"/>
</dbReference>
<dbReference type="EMBL" id="KQ257459">
    <property type="protein sequence ID" value="KNC98999.1"/>
    <property type="molecule type" value="Genomic_DNA"/>
</dbReference>
<proteinExistence type="predicted"/>
<dbReference type="Gene3D" id="3.40.50.150">
    <property type="entry name" value="Vaccinia Virus protein VP39"/>
    <property type="match status" value="1"/>
</dbReference>
<name>A0A0L0HDE5_SPIPD</name>
<dbReference type="Pfam" id="PF13489">
    <property type="entry name" value="Methyltransf_23"/>
    <property type="match status" value="1"/>
</dbReference>
<dbReference type="Proteomes" id="UP000053201">
    <property type="component" value="Unassembled WGS sequence"/>
</dbReference>
<dbReference type="PANTHER" id="PTHR45036:SF1">
    <property type="entry name" value="METHYLTRANSFERASE LIKE 7A"/>
    <property type="match status" value="1"/>
</dbReference>
<evidence type="ECO:0008006" key="4">
    <source>
        <dbReference type="Google" id="ProtNLM"/>
    </source>
</evidence>
<dbReference type="CDD" id="cd02440">
    <property type="entry name" value="AdoMet_MTases"/>
    <property type="match status" value="1"/>
</dbReference>
<gene>
    <name evidence="2" type="ORF">SPPG_05949</name>
</gene>
<evidence type="ECO:0000256" key="1">
    <source>
        <dbReference type="SAM" id="MobiDB-lite"/>
    </source>
</evidence>
<dbReference type="InterPro" id="IPR052356">
    <property type="entry name" value="Thiol_S-MT"/>
</dbReference>
<organism evidence="2 3">
    <name type="scientific">Spizellomyces punctatus (strain DAOM BR117)</name>
    <dbReference type="NCBI Taxonomy" id="645134"/>
    <lineage>
        <taxon>Eukaryota</taxon>
        <taxon>Fungi</taxon>
        <taxon>Fungi incertae sedis</taxon>
        <taxon>Chytridiomycota</taxon>
        <taxon>Chytridiomycota incertae sedis</taxon>
        <taxon>Chytridiomycetes</taxon>
        <taxon>Spizellomycetales</taxon>
        <taxon>Spizellomycetaceae</taxon>
        <taxon>Spizellomyces</taxon>
    </lineage>
</organism>
<dbReference type="AlphaFoldDB" id="A0A0L0HDE5"/>
<evidence type="ECO:0000313" key="2">
    <source>
        <dbReference type="EMBL" id="KNC98999.1"/>
    </source>
</evidence>
<dbReference type="InterPro" id="IPR029063">
    <property type="entry name" value="SAM-dependent_MTases_sf"/>
</dbReference>
<reference evidence="2 3" key="1">
    <citation type="submission" date="2009-08" db="EMBL/GenBank/DDBJ databases">
        <title>The Genome Sequence of Spizellomyces punctatus strain DAOM BR117.</title>
        <authorList>
            <consortium name="The Broad Institute Genome Sequencing Platform"/>
            <person name="Russ C."/>
            <person name="Cuomo C."/>
            <person name="Shea T."/>
            <person name="Young S.K."/>
            <person name="Zeng Q."/>
            <person name="Koehrsen M."/>
            <person name="Haas B."/>
            <person name="Borodovsky M."/>
            <person name="Guigo R."/>
            <person name="Alvarado L."/>
            <person name="Berlin A."/>
            <person name="Bochicchio J."/>
            <person name="Borenstein D."/>
            <person name="Chapman S."/>
            <person name="Chen Z."/>
            <person name="Engels R."/>
            <person name="Freedman E."/>
            <person name="Gellesch M."/>
            <person name="Goldberg J."/>
            <person name="Griggs A."/>
            <person name="Gujja S."/>
            <person name="Heiman D."/>
            <person name="Hepburn T."/>
            <person name="Howarth C."/>
            <person name="Jen D."/>
            <person name="Larson L."/>
            <person name="Lewis B."/>
            <person name="Mehta T."/>
            <person name="Park D."/>
            <person name="Pearson M."/>
            <person name="Roberts A."/>
            <person name="Saif S."/>
            <person name="Shenoy N."/>
            <person name="Sisk P."/>
            <person name="Stolte C."/>
            <person name="Sykes S."/>
            <person name="Thomson T."/>
            <person name="Walk T."/>
            <person name="White J."/>
            <person name="Yandava C."/>
            <person name="Burger G."/>
            <person name="Gray M.W."/>
            <person name="Holland P.W.H."/>
            <person name="King N."/>
            <person name="Lang F.B.F."/>
            <person name="Roger A.J."/>
            <person name="Ruiz-Trillo I."/>
            <person name="Lander E."/>
            <person name="Nusbaum C."/>
        </authorList>
    </citation>
    <scope>NUCLEOTIDE SEQUENCE [LARGE SCALE GENOMIC DNA]</scope>
    <source>
        <strain evidence="2 3">DAOM BR117</strain>
    </source>
</reference>
<dbReference type="GeneID" id="27689289"/>
<feature type="region of interest" description="Disordered" evidence="1">
    <location>
        <begin position="1"/>
        <end position="67"/>
    </location>
</feature>
<dbReference type="PANTHER" id="PTHR45036">
    <property type="entry name" value="METHYLTRANSFERASE LIKE 7B"/>
    <property type="match status" value="1"/>
</dbReference>
<dbReference type="RefSeq" id="XP_016607039.1">
    <property type="nucleotide sequence ID" value="XM_016754156.1"/>
</dbReference>